<dbReference type="InterPro" id="IPR045804">
    <property type="entry name" value="DUF5920"/>
</dbReference>
<feature type="repeat" description="WD" evidence="3">
    <location>
        <begin position="1897"/>
        <end position="1929"/>
    </location>
</feature>
<dbReference type="InterPro" id="IPR056828">
    <property type="entry name" value="Beta-prop_TEP1_C"/>
</dbReference>
<dbReference type="PANTHER" id="PTHR44791:SF1">
    <property type="entry name" value="TELOMERASE PROTEIN COMPONENT 1"/>
    <property type="match status" value="1"/>
</dbReference>
<feature type="repeat" description="WD" evidence="3">
    <location>
        <begin position="1772"/>
        <end position="1813"/>
    </location>
</feature>
<dbReference type="GO" id="GO:0005697">
    <property type="term" value="C:telomerase holoenzyme complex"/>
    <property type="evidence" value="ECO:0007669"/>
    <property type="project" value="TreeGrafter"/>
</dbReference>
<dbReference type="Gene3D" id="1.25.40.370">
    <property type="match status" value="1"/>
</dbReference>
<feature type="region of interest" description="Disordered" evidence="5">
    <location>
        <begin position="684"/>
        <end position="726"/>
    </location>
</feature>
<dbReference type="Proteomes" id="UP001488805">
    <property type="component" value="Unassembled WGS sequence"/>
</dbReference>
<dbReference type="Pfam" id="PF25048">
    <property type="entry name" value="Beta-prop_TEP1_C"/>
    <property type="match status" value="1"/>
</dbReference>
<dbReference type="SUPFAM" id="SSF140864">
    <property type="entry name" value="TROVE domain-like"/>
    <property type="match status" value="1"/>
</dbReference>
<dbReference type="InterPro" id="IPR019775">
    <property type="entry name" value="WD40_repeat_CS"/>
</dbReference>
<dbReference type="SUPFAM" id="SSF50998">
    <property type="entry name" value="Quinoprotein alcohol dehydrogenase-like"/>
    <property type="match status" value="1"/>
</dbReference>
<feature type="repeat" description="WD" evidence="3">
    <location>
        <begin position="1813"/>
        <end position="1854"/>
    </location>
</feature>
<dbReference type="GO" id="GO:0070034">
    <property type="term" value="F:telomerase RNA binding"/>
    <property type="evidence" value="ECO:0007669"/>
    <property type="project" value="TreeGrafter"/>
</dbReference>
<dbReference type="Pfam" id="PF19334">
    <property type="entry name" value="DUF5920"/>
    <property type="match status" value="1"/>
</dbReference>
<evidence type="ECO:0000313" key="9">
    <source>
        <dbReference type="Proteomes" id="UP001488805"/>
    </source>
</evidence>
<feature type="compositionally biased region" description="Acidic residues" evidence="5">
    <location>
        <begin position="695"/>
        <end position="711"/>
    </location>
</feature>
<dbReference type="InterPro" id="IPR008858">
    <property type="entry name" value="TROVE_dom"/>
</dbReference>
<organism evidence="8 9">
    <name type="scientific">Zoarces viviparus</name>
    <name type="common">Viviparous eelpout</name>
    <name type="synonym">Blennius viviparus</name>
    <dbReference type="NCBI Taxonomy" id="48416"/>
    <lineage>
        <taxon>Eukaryota</taxon>
        <taxon>Metazoa</taxon>
        <taxon>Chordata</taxon>
        <taxon>Craniata</taxon>
        <taxon>Vertebrata</taxon>
        <taxon>Euteleostomi</taxon>
        <taxon>Actinopterygii</taxon>
        <taxon>Neopterygii</taxon>
        <taxon>Teleostei</taxon>
        <taxon>Neoteleostei</taxon>
        <taxon>Acanthomorphata</taxon>
        <taxon>Eupercaria</taxon>
        <taxon>Perciformes</taxon>
        <taxon>Cottioidei</taxon>
        <taxon>Zoarcales</taxon>
        <taxon>Zoarcidae</taxon>
        <taxon>Zoarcinae</taxon>
        <taxon>Zoarces</taxon>
    </lineage>
</organism>
<keyword evidence="2" id="KW-0677">Repeat</keyword>
<feature type="domain" description="TROVE" evidence="7">
    <location>
        <begin position="220"/>
        <end position="665"/>
    </location>
</feature>
<evidence type="ECO:0000256" key="1">
    <source>
        <dbReference type="ARBA" id="ARBA00022574"/>
    </source>
</evidence>
<feature type="region of interest" description="Disordered" evidence="5">
    <location>
        <begin position="139"/>
        <end position="188"/>
    </location>
</feature>
<dbReference type="Gene3D" id="2.130.10.10">
    <property type="entry name" value="YVTN repeat-like/Quinoprotein amine dehydrogenase"/>
    <property type="match status" value="5"/>
</dbReference>
<feature type="repeat" description="WD" evidence="3">
    <location>
        <begin position="2539"/>
        <end position="2578"/>
    </location>
</feature>
<dbReference type="Gene3D" id="3.40.50.410">
    <property type="entry name" value="von Willebrand factor, type A domain"/>
    <property type="match status" value="1"/>
</dbReference>
<comment type="caution">
    <text evidence="8">The sequence shown here is derived from an EMBL/GenBank/DDBJ whole genome shotgun (WGS) entry which is preliminary data.</text>
</comment>
<dbReference type="EMBL" id="JBCEZU010000023">
    <property type="protein sequence ID" value="KAK9538533.1"/>
    <property type="molecule type" value="Genomic_DNA"/>
</dbReference>
<dbReference type="InterPro" id="IPR052652">
    <property type="entry name" value="Telomerase_Complex_Comp"/>
</dbReference>
<dbReference type="Pfam" id="PF05731">
    <property type="entry name" value="TROVE"/>
    <property type="match status" value="1"/>
</dbReference>
<dbReference type="SMART" id="SM00320">
    <property type="entry name" value="WD40"/>
    <property type="match status" value="17"/>
</dbReference>
<dbReference type="InterPro" id="IPR056829">
    <property type="entry name" value="Beta-prop_TEP1_2nd"/>
</dbReference>
<dbReference type="Pfam" id="PF25047">
    <property type="entry name" value="Beta-prop_TEP1_2nd"/>
    <property type="match status" value="1"/>
</dbReference>
<keyword evidence="4" id="KW-0175">Coiled coil</keyword>
<dbReference type="Pfam" id="PF05729">
    <property type="entry name" value="NACHT"/>
    <property type="match status" value="1"/>
</dbReference>
<feature type="coiled-coil region" evidence="4">
    <location>
        <begin position="203"/>
        <end position="233"/>
    </location>
</feature>
<evidence type="ECO:0000259" key="6">
    <source>
        <dbReference type="PROSITE" id="PS50837"/>
    </source>
</evidence>
<dbReference type="PANTHER" id="PTHR44791">
    <property type="entry name" value="TELOMERASE PROTEIN COMPONENT 1 TEP1"/>
    <property type="match status" value="1"/>
</dbReference>
<dbReference type="InterPro" id="IPR025139">
    <property type="entry name" value="DUF4062"/>
</dbReference>
<dbReference type="CDD" id="cd00200">
    <property type="entry name" value="WD40"/>
    <property type="match status" value="2"/>
</dbReference>
<dbReference type="GO" id="GO:0003720">
    <property type="term" value="F:telomerase activity"/>
    <property type="evidence" value="ECO:0007669"/>
    <property type="project" value="TreeGrafter"/>
</dbReference>
<evidence type="ECO:0000256" key="2">
    <source>
        <dbReference type="ARBA" id="ARBA00022737"/>
    </source>
</evidence>
<reference evidence="8 9" key="1">
    <citation type="journal article" date="2024" name="Genome Biol. Evol.">
        <title>Chromosome-level genome assembly of the viviparous eelpout Zoarces viviparus.</title>
        <authorList>
            <person name="Fuhrmann N."/>
            <person name="Brasseur M.V."/>
            <person name="Bakowski C.E."/>
            <person name="Podsiadlowski L."/>
            <person name="Prost S."/>
            <person name="Krehenwinkel H."/>
            <person name="Mayer C."/>
        </authorList>
    </citation>
    <scope>NUCLEOTIDE SEQUENCE [LARGE SCALE GENOMIC DNA]</scope>
    <source>
        <strain evidence="8">NO-MEL_2022_Ind0_liver</strain>
    </source>
</reference>
<dbReference type="InterPro" id="IPR007111">
    <property type="entry name" value="NACHT_NTPase"/>
</dbReference>
<dbReference type="InterPro" id="IPR036322">
    <property type="entry name" value="WD40_repeat_dom_sf"/>
</dbReference>
<feature type="compositionally biased region" description="Polar residues" evidence="5">
    <location>
        <begin position="150"/>
        <end position="161"/>
    </location>
</feature>
<protein>
    <recommendedName>
        <fullName evidence="10">Telomerase protein component 1</fullName>
    </recommendedName>
</protein>
<dbReference type="Pfam" id="PF13271">
    <property type="entry name" value="DUF4062"/>
    <property type="match status" value="1"/>
</dbReference>
<dbReference type="PROSITE" id="PS50082">
    <property type="entry name" value="WD_REPEATS_2"/>
    <property type="match status" value="7"/>
</dbReference>
<keyword evidence="1 3" id="KW-0853">WD repeat</keyword>
<dbReference type="InterPro" id="IPR037214">
    <property type="entry name" value="TROVE_dom_sf"/>
</dbReference>
<dbReference type="PROSITE" id="PS50294">
    <property type="entry name" value="WD_REPEATS_REGION"/>
    <property type="match status" value="3"/>
</dbReference>
<feature type="compositionally biased region" description="Acidic residues" evidence="5">
    <location>
        <begin position="162"/>
        <end position="188"/>
    </location>
</feature>
<dbReference type="PROSITE" id="PS00678">
    <property type="entry name" value="WD_REPEATS_1"/>
    <property type="match status" value="2"/>
</dbReference>
<dbReference type="PROSITE" id="PS50988">
    <property type="entry name" value="TROVE"/>
    <property type="match status" value="1"/>
</dbReference>
<name>A0AAW1FWK8_ZOAVI</name>
<evidence type="ECO:0000313" key="8">
    <source>
        <dbReference type="EMBL" id="KAK9538533.1"/>
    </source>
</evidence>
<dbReference type="InterPro" id="IPR001680">
    <property type="entry name" value="WD40_rpt"/>
</dbReference>
<evidence type="ECO:0000256" key="5">
    <source>
        <dbReference type="SAM" id="MobiDB-lite"/>
    </source>
</evidence>
<sequence length="2614" mass="290821">MRALSLRQTNVAPGEQQQVTCGRSLSANYVPLCLENKLLAQASTLMPQPCSSLLSFSAQPSTCPSLQPSSLSSTSSSLLSTSLTSPLLSTENKLLTDHSPGLSFPLTSSTSVPNDALLFTSLAGSALLNRFAQPPSFLHRALGGGDEGSNETSEVMQSSLEETSEQYSGEDDTLPEEEEEEEEEDDDAGIAMELPAQETELGNNKLEQTMVTKQEEFAEIDRANENVEEELKDKKYLLLNVVCCSLVHKSTAPGQKDWDSETSVWTKIIDLAKDISACDPQFLLKVAVYTRQELNIRITANFLLALAANQPSTKPHVRRYFCAAVQLPSDWLEVVRIYSTCFSRSLPMCLKKAMADKFKQFDEYQLAKYNTRKHRCKHNRNKRKPKRPTGEQLKKWANLLRSDETILTKFLHEDGRKAAVDKKQSEFSIKKMIKKFHIKEPAEHVMAILGKKYPADLKTFTHSGIKGTWDRERAGMRMKLKQPETWERLLSLEGNKAATWEKLIDNKSLPFMAMLRNLRNMITKGIGEAHHKKILSRLTNKKAVIQSRQFPTRFLAAYKVIMELNALAAASEQALPPVKEILAGILSKIPKSKRFKSLEWETTPRSRIRVTLGVPFIYRLYQAKKAQLLKANQREFTVALLDRYRTALETAVQLSCRYNVPPLPGRTVIVLYIGMRDDDDSCHKLDFCLPPDPEQKEEEEEEAEEEEEEEEQQKKPRGKKSKTEDQLTPSIKEIAVLLSLMIGSSAEDFQLCLQDWRHGEEVELKSDVLLDNVRSVMKQMKACSNLVYEERNESGLSKMFIKKNKVDNIIVVTDHWIDEGVEWVINTYRRDVNNNALVVKILLAEKESEFIADRNCVKLSGFSEQMLRFVAERGSSRMLDHVEHLDKVYNVLPPEGAKGPQTTNSVVPIPASPKLRWRGVRVFISSTFRDMHAERDVLVRSVFPELRRRAASHCLYLQEVELRWGVTEEESGRATELCLSEVCRSQMLVGILGERYGLVPPRPVLPDLPQNSWLASAPEGLSITEMEIRQFQALYPDTAQQRMFCYFRDPNITKSVPVAWRSDFVPESQEAESKMASLKTRIRASEVKVTENYSCEWGGVEEGKPYLKHLEDFGKAVLEDLWLAVVKLFVEEHDEAEALSDVMEQEVHQEALQRQFFGRAKLLSGAVEIVEQAQSKGGLMVVEGGAGEGKTVFMAALADSLRTGVKSRKNLVCDVISYSTAASQSARSVENLLRFLVRWLRKMKDAKEESPLPHSYKDLLLEFHSNLSDIKKNKPLVLLIDGVDLLQDGRGQLSSDWIPQQLPQGVCLVVSITTKAALLQTLAKKSSTVLFALGQLTMPDRKEIVQKGLDSFGKKLSDSAFNNQLQTLIMKKGAVSPLYLHLACEDLRNFASFDKLKESLQGLPQSLGQLVHHSLDRLCSQYRGMLGLRWALAALTASSTGLREGDLYTVLNTCNDLSSRDGRLTWQEVLHLSRKPKGRVPMATFTRIAQSLQSLVGPSHCHDTDDLLALTNPEVRRAFEDFLLPTESDRTRAHLVLAAHLWALADPQGTDTFLHCEANSVMHLPSNLIQSGQLEQLHSLLSSYYFLYANVRYGLLHHLKETYSLYDNKNKSAASSGFQDRLEDCQSFLRRHGPLLSSWPALFVQQALNEPPETSAHIWAQGLMGKGGPRVVQWLNNDSGILQETNELVSTFSSVPTCLVGSSDEELMVVGTGQGMLHFINTRTGQEVKTLVSSCDGISSGVFLKDGRLATTSFDGRIEIWDVANGCRTALIEGHTNVITGSDITADRKHLATVSLDFMLKVWSSTKGSEVAALPSSSPLNCVTFDPEGHLLAAGCWNGNVIVWNWLQNKTLMSLTGHQRSVRSLSFSPSTSLLCSGSLCGEVRVWSVPTSTCVGCFQAHCGATEALTFLDDGSMLLSAGSDHVLHLWSGGLGRSVTALKSDECEQEPPLKKLKSVPSEPAAALCVAVNGDYAAVGYHGDGIKLFSLDSGEKIWDSTDLDVSILSLLWVVLDAEQTEPELLLSAGSDKRVRVWKKEDEEKGLLGGLKMWGMFNVQPGTVQTLAHNSTYLATASDNFSIALCLLSDLALDPSIEHHDYLRGHSGGVTCLAFSPDGGQLLSGGKDKALMVWDVSSSPAVLSKSLLHAHKDWITGCVWTPDCVISSSSDGRLCLWNLQAGQSLGEISLGNPLTSICCLGRYVMAGSTEGTLHVWNWETNVEICHIAAHRKSIHHCSLLPNTDQNKEVNAEEMTVFTASEDGTVHLWKPLQVAHFGTLQGHSGAICGVVCKDELPEFLTVSEDCSLRCWTWATESLPSLRGSVAALCFSRRDALLLAGYESGLLEVWQHNALVGQKQASDSAVTAMCSMPDDQFAVSYTKLAVDVWKLVWNRQHSAASLVKVTTYSPKHRVDRLNYCTVLMGVSDMGIIFDVTADKKEDRASEVRSWEQNFRILGMIRNDEKSMWLLGEGDGKLRIGFIFAMGSQNIFDTAFSSMDLKTDKEEKKGSPLTAGTVDKELIVCGDVKGNMWFNKPPDVSSWSSRKPAHSDRISVLKLTERSIISASYDRTVKLWDRNTKKQVGMFVCGGPVLHLEVNPANPTELVCGDGQGKLYFLSWKE</sequence>
<proteinExistence type="predicted"/>
<dbReference type="Gene3D" id="3.40.50.300">
    <property type="entry name" value="P-loop containing nucleotide triphosphate hydrolases"/>
    <property type="match status" value="1"/>
</dbReference>
<evidence type="ECO:0000256" key="3">
    <source>
        <dbReference type="PROSITE-ProRule" id="PRU00221"/>
    </source>
</evidence>
<evidence type="ECO:0000259" key="7">
    <source>
        <dbReference type="PROSITE" id="PS50988"/>
    </source>
</evidence>
<gene>
    <name evidence="8" type="ORF">VZT92_003696</name>
</gene>
<dbReference type="GO" id="GO:0000722">
    <property type="term" value="P:telomere maintenance via recombination"/>
    <property type="evidence" value="ECO:0007669"/>
    <property type="project" value="TreeGrafter"/>
</dbReference>
<dbReference type="PROSITE" id="PS50837">
    <property type="entry name" value="NACHT"/>
    <property type="match status" value="1"/>
</dbReference>
<dbReference type="SUPFAM" id="SSF52540">
    <property type="entry name" value="P-loop containing nucleoside triphosphate hydrolases"/>
    <property type="match status" value="1"/>
</dbReference>
<feature type="domain" description="NACHT" evidence="6">
    <location>
        <begin position="1178"/>
        <end position="1384"/>
    </location>
</feature>
<evidence type="ECO:0008006" key="10">
    <source>
        <dbReference type="Google" id="ProtNLM"/>
    </source>
</evidence>
<dbReference type="Pfam" id="PF00400">
    <property type="entry name" value="WD40"/>
    <property type="match status" value="4"/>
</dbReference>
<dbReference type="InterPro" id="IPR027417">
    <property type="entry name" value="P-loop_NTPase"/>
</dbReference>
<keyword evidence="9" id="KW-1185">Reference proteome</keyword>
<dbReference type="InterPro" id="IPR036465">
    <property type="entry name" value="vWFA_dom_sf"/>
</dbReference>
<feature type="repeat" description="WD" evidence="3">
    <location>
        <begin position="2143"/>
        <end position="2182"/>
    </location>
</feature>
<dbReference type="InterPro" id="IPR015943">
    <property type="entry name" value="WD40/YVTN_repeat-like_dom_sf"/>
</dbReference>
<accession>A0AAW1FWK8</accession>
<feature type="repeat" description="WD" evidence="3">
    <location>
        <begin position="2098"/>
        <end position="2139"/>
    </location>
</feature>
<dbReference type="InterPro" id="IPR011047">
    <property type="entry name" value="Quinoprotein_ADH-like_sf"/>
</dbReference>
<feature type="repeat" description="WD" evidence="3">
    <location>
        <begin position="1855"/>
        <end position="1896"/>
    </location>
</feature>
<evidence type="ECO:0000256" key="4">
    <source>
        <dbReference type="SAM" id="Coils"/>
    </source>
</evidence>
<dbReference type="SUPFAM" id="SSF50978">
    <property type="entry name" value="WD40 repeat-like"/>
    <property type="match status" value="2"/>
</dbReference>